<evidence type="ECO:0000313" key="2">
    <source>
        <dbReference type="Proteomes" id="UP000359125"/>
    </source>
</evidence>
<name>A0A5P0J9Y6_ECOLX</name>
<organism evidence="1 2">
    <name type="scientific">Escherichia coli</name>
    <dbReference type="NCBI Taxonomy" id="562"/>
    <lineage>
        <taxon>Bacteria</taxon>
        <taxon>Pseudomonadati</taxon>
        <taxon>Pseudomonadota</taxon>
        <taxon>Gammaproteobacteria</taxon>
        <taxon>Enterobacterales</taxon>
        <taxon>Enterobacteriaceae</taxon>
        <taxon>Escherichia</taxon>
    </lineage>
</organism>
<dbReference type="EMBL" id="RYCF01000048">
    <property type="protein sequence ID" value="MQK25582.1"/>
    <property type="molecule type" value="Genomic_DNA"/>
</dbReference>
<accession>A0A5P0J9Y6</accession>
<protein>
    <submittedName>
        <fullName evidence="1">Peptidase</fullName>
    </submittedName>
</protein>
<dbReference type="AlphaFoldDB" id="A0A5P0J9Y6"/>
<comment type="caution">
    <text evidence="1">The sequence shown here is derived from an EMBL/GenBank/DDBJ whole genome shotgun (WGS) entry which is preliminary data.</text>
</comment>
<dbReference type="Proteomes" id="UP000359125">
    <property type="component" value="Unassembled WGS sequence"/>
</dbReference>
<dbReference type="Pfam" id="PF23793">
    <property type="entry name" value="LysC"/>
    <property type="match status" value="1"/>
</dbReference>
<dbReference type="InterPro" id="IPR058979">
    <property type="entry name" value="LysC-like"/>
</dbReference>
<reference evidence="1 2" key="1">
    <citation type="journal article" date="2019" name="Environ. Health Perspect.">
        <title>Inter-host Transmission of Carbapenemase-Producing Escherichia coli among Humans and Backyard Animals.</title>
        <authorList>
            <person name="Li J."/>
            <person name="Bi Z."/>
            <person name="Ma S."/>
            <person name="Chen B."/>
            <person name="Cai C."/>
            <person name="He J."/>
            <person name="Schwarz S."/>
            <person name="Sun C."/>
            <person name="Zhou Y."/>
            <person name="Yin J."/>
            <person name="Hulth A."/>
            <person name="Wang Y."/>
            <person name="Shen Z."/>
            <person name="Wang S."/>
            <person name="Wu C."/>
            <person name="Nilsson L.E."/>
            <person name="Walsh T.R."/>
            <person name="Borjesson S."/>
            <person name="Shen J."/>
            <person name="Sun Q."/>
            <person name="Wang Y."/>
        </authorList>
    </citation>
    <scope>NUCLEOTIDE SEQUENCE [LARGE SCALE GENOMIC DNA]</scope>
    <source>
        <strain evidence="1 2">A016f</strain>
    </source>
</reference>
<gene>
    <name evidence="1" type="ORF">EIZ93_14915</name>
</gene>
<proteinExistence type="predicted"/>
<evidence type="ECO:0000313" key="1">
    <source>
        <dbReference type="EMBL" id="MQK25582.1"/>
    </source>
</evidence>
<sequence length="83" mass="9318">MGCSEKIKVQTRLIHEPVPQSLTNETPEPELKTPVTWGGIAIYADRLHDALDSCNADKRAISELNLKRLARQQGKEVKQHAEN</sequence>